<dbReference type="Gene3D" id="3.30.200.20">
    <property type="entry name" value="Phosphorylase Kinase, domain 1"/>
    <property type="match status" value="2"/>
</dbReference>
<keyword evidence="5" id="KW-0597">Phosphoprotein</keyword>
<evidence type="ECO:0000256" key="13">
    <source>
        <dbReference type="PROSITE-ProRule" id="PRU10141"/>
    </source>
</evidence>
<dbReference type="FunFam" id="3.30.200.20:FF:000686">
    <property type="entry name" value="Ribosomal protein S6 kinase"/>
    <property type="match status" value="1"/>
</dbReference>
<evidence type="ECO:0000256" key="12">
    <source>
        <dbReference type="ARBA" id="ARBA00048679"/>
    </source>
</evidence>
<evidence type="ECO:0000256" key="4">
    <source>
        <dbReference type="ARBA" id="ARBA00022527"/>
    </source>
</evidence>
<comment type="cofactor">
    <cofactor evidence="1">
        <name>Mg(2+)</name>
        <dbReference type="ChEBI" id="CHEBI:18420"/>
    </cofactor>
</comment>
<feature type="domain" description="Protein kinase" evidence="15">
    <location>
        <begin position="628"/>
        <end position="875"/>
    </location>
</feature>
<comment type="catalytic activity">
    <reaction evidence="12">
        <text>L-seryl-[protein] + ATP = O-phospho-L-seryl-[protein] + ADP + H(+)</text>
        <dbReference type="Rhea" id="RHEA:17989"/>
        <dbReference type="Rhea" id="RHEA-COMP:9863"/>
        <dbReference type="Rhea" id="RHEA-COMP:11604"/>
        <dbReference type="ChEBI" id="CHEBI:15378"/>
        <dbReference type="ChEBI" id="CHEBI:29999"/>
        <dbReference type="ChEBI" id="CHEBI:30616"/>
        <dbReference type="ChEBI" id="CHEBI:83421"/>
        <dbReference type="ChEBI" id="CHEBI:456216"/>
        <dbReference type="EC" id="2.7.11.1"/>
    </reaction>
</comment>
<dbReference type="GO" id="GO:0004674">
    <property type="term" value="F:protein serine/threonine kinase activity"/>
    <property type="evidence" value="ECO:0007669"/>
    <property type="project" value="UniProtKB-KW"/>
</dbReference>
<feature type="binding site" evidence="13">
    <location>
        <position position="272"/>
    </location>
    <ligand>
        <name>ATP</name>
        <dbReference type="ChEBI" id="CHEBI:30616"/>
    </ligand>
</feature>
<feature type="region of interest" description="Disordered" evidence="14">
    <location>
        <begin position="67"/>
        <end position="86"/>
    </location>
</feature>
<evidence type="ECO:0000256" key="7">
    <source>
        <dbReference type="ARBA" id="ARBA00022737"/>
    </source>
</evidence>
<evidence type="ECO:0000256" key="5">
    <source>
        <dbReference type="ARBA" id="ARBA00022553"/>
    </source>
</evidence>
<evidence type="ECO:0000256" key="11">
    <source>
        <dbReference type="ARBA" id="ARBA00047899"/>
    </source>
</evidence>
<dbReference type="PANTHER" id="PTHR24351">
    <property type="entry name" value="RIBOSOMAL PROTEIN S6 KINASE"/>
    <property type="match status" value="1"/>
</dbReference>
<evidence type="ECO:0000256" key="3">
    <source>
        <dbReference type="ARBA" id="ARBA00012513"/>
    </source>
</evidence>
<feature type="compositionally biased region" description="Low complexity" evidence="14">
    <location>
        <begin position="1072"/>
        <end position="1083"/>
    </location>
</feature>
<dbReference type="Pfam" id="PF00069">
    <property type="entry name" value="Pkinase"/>
    <property type="match status" value="2"/>
</dbReference>
<evidence type="ECO:0000256" key="8">
    <source>
        <dbReference type="ARBA" id="ARBA00022741"/>
    </source>
</evidence>
<evidence type="ECO:0000259" key="16">
    <source>
        <dbReference type="PROSITE" id="PS51285"/>
    </source>
</evidence>
<dbReference type="InterPro" id="IPR000961">
    <property type="entry name" value="AGC-kinase_C"/>
</dbReference>
<dbReference type="InterPro" id="IPR017441">
    <property type="entry name" value="Protein_kinase_ATP_BS"/>
</dbReference>
<dbReference type="SMART" id="SM00220">
    <property type="entry name" value="S_TKc"/>
    <property type="match status" value="2"/>
</dbReference>
<dbReference type="PROSITE" id="PS51285">
    <property type="entry name" value="AGC_KINASE_CTER"/>
    <property type="match status" value="1"/>
</dbReference>
<dbReference type="KEGG" id="pbar:105429561"/>
<dbReference type="OrthoDB" id="63267at2759"/>
<dbReference type="InterPro" id="IPR000719">
    <property type="entry name" value="Prot_kinase_dom"/>
</dbReference>
<dbReference type="SMART" id="SM00133">
    <property type="entry name" value="S_TK_X"/>
    <property type="match status" value="1"/>
</dbReference>
<dbReference type="RefSeq" id="XP_011640914.1">
    <property type="nucleotide sequence ID" value="XM_011642612.2"/>
</dbReference>
<dbReference type="AlphaFoldDB" id="A0A6I9WMX7"/>
<feature type="binding site" evidence="13">
    <location>
        <position position="657"/>
    </location>
    <ligand>
        <name>ATP</name>
        <dbReference type="ChEBI" id="CHEBI:30616"/>
    </ligand>
</feature>
<sequence>MDEAVGFTTAEDETGVTNASKKKESGYFEENCGDLSDIVFSSYNQYGALLSVDTAGILIVNEEARRSDHWENGRQGSSFSSGLVEDINDLDVNDSDEAKDDAANEDVAEGAKHGIVVKDPETAQRLIVYGQGTPEELAYTREAVVHTREASERLVQARDKSETPACIHDDSSKTILYVHEDSDAVVYTHEEIIVCTEEDSTNVERAMSPSIIIEEWDNKKISDAVNLADNGSQKVDMTHFDLLKVLGTGAYGKVFLVRKRTGADAGRLYAMKVLKKASIVQKKKTTEHTKSERQILEAIRDSPFLITLYYAFQTDDKLCLILEYVAGGEMFTHLYQHDCFTEDAVRFYIGEIILALERLHDLGVIYRDIKLENILLDKEGHLVLTDFGLSKEFLPHERNGNARTYSFCGTIEYMAPEVVKAGPNGHDIAVDWWSVGVLTFELLTGASPFTVEGEKNNQQEISRRILKNDPPPMPSHLSVNVSDFITRLLIKDPRQRLGGGPRDAKELKEHPFFMDAAPAFTWEALEKKQIKPPLVPKIAHELDTSNFSDEFTKMNVVVDSPAIVDGDYPDKHFRGYSYVAPSILFTDNVVSRDIFGGEERIGSQRPLLSDLLNTCFEESTFFQTYELDQAGPALGDGSFSICRRCRNRKTQQEYAVKIVSRRVDCNREETLLRACQRHANVVKLIDVHHDRLHTYIVMELLSGGELLQRPRPFQERQAKRVMRQLASAVRYMHSRGVVHRDLKPENVVYVHQGEDSAVKIVDFGFARMKNSCEPLHTPCFTLPYAAPEVVANQEYDESCDMWSLGTILYFMLSDNPPFRTDTPNVAMRIKTGEINFDGEAWSHVSAGAKQVMKGLLMIDPHNRLTAASLVYHPWLTMQDTTILPVTPITDTIHADNATATSSTSAHEREGFRLRAVDAAKLAQRRKHKRSNSSSSTSRPSSSSSSSPSSVQLLRVPSATASAANTSTSSPSVFDFNDEVVNEYLSSLSSSSDSNSSIRLSLLQGAERTAKKRVKRNADHESSCQQVSPTKKHHRHRRDVDSETSGSSSSGPMTRSRKRKLEQIINSDRDTGSDNSAESYESSSQTAHHEGDVHRRHKAGKRPKRLATIIVE</sequence>
<dbReference type="Gene3D" id="1.10.510.10">
    <property type="entry name" value="Transferase(Phosphotransferase) domain 1"/>
    <property type="match status" value="2"/>
</dbReference>
<dbReference type="InterPro" id="IPR017892">
    <property type="entry name" value="Pkinase_C"/>
</dbReference>
<dbReference type="GO" id="GO:0005524">
    <property type="term" value="F:ATP binding"/>
    <property type="evidence" value="ECO:0007669"/>
    <property type="project" value="UniProtKB-UniRule"/>
</dbReference>
<feature type="domain" description="AGC-kinase C-terminal" evidence="16">
    <location>
        <begin position="518"/>
        <end position="588"/>
    </location>
</feature>
<dbReference type="PROSITE" id="PS00108">
    <property type="entry name" value="PROTEIN_KINASE_ST"/>
    <property type="match status" value="2"/>
</dbReference>
<evidence type="ECO:0000256" key="1">
    <source>
        <dbReference type="ARBA" id="ARBA00001946"/>
    </source>
</evidence>
<keyword evidence="10 13" id="KW-0067">ATP-binding</keyword>
<evidence type="ECO:0000313" key="18">
    <source>
        <dbReference type="RefSeq" id="XP_011640914.1"/>
    </source>
</evidence>
<feature type="compositionally biased region" description="Basic residues" evidence="14">
    <location>
        <begin position="1093"/>
        <end position="1104"/>
    </location>
</feature>
<keyword evidence="17" id="KW-1185">Reference proteome</keyword>
<dbReference type="Pfam" id="PF00433">
    <property type="entry name" value="Pkinase_C"/>
    <property type="match status" value="1"/>
</dbReference>
<proteinExistence type="inferred from homology"/>
<feature type="region of interest" description="Disordered" evidence="14">
    <location>
        <begin position="920"/>
        <end position="973"/>
    </location>
</feature>
<evidence type="ECO:0000256" key="6">
    <source>
        <dbReference type="ARBA" id="ARBA00022679"/>
    </source>
</evidence>
<feature type="domain" description="Protein kinase" evidence="15">
    <location>
        <begin position="240"/>
        <end position="513"/>
    </location>
</feature>
<comment type="similarity">
    <text evidence="2">Belongs to the protein kinase superfamily. AGC Ser/Thr protein kinase family. S6 kinase subfamily.</text>
</comment>
<evidence type="ECO:0000256" key="9">
    <source>
        <dbReference type="ARBA" id="ARBA00022777"/>
    </source>
</evidence>
<dbReference type="FunFam" id="1.10.510.10:FF:000157">
    <property type="entry name" value="Ribosomal protein S6 kinase"/>
    <property type="match status" value="1"/>
</dbReference>
<keyword evidence="7" id="KW-0677">Repeat</keyword>
<evidence type="ECO:0000256" key="10">
    <source>
        <dbReference type="ARBA" id="ARBA00022840"/>
    </source>
</evidence>
<dbReference type="EC" id="2.7.11.1" evidence="3"/>
<dbReference type="PROSITE" id="PS50011">
    <property type="entry name" value="PROTEIN_KINASE_DOM"/>
    <property type="match status" value="2"/>
</dbReference>
<reference evidence="18" key="1">
    <citation type="submission" date="2025-08" db="UniProtKB">
        <authorList>
            <consortium name="RefSeq"/>
        </authorList>
    </citation>
    <scope>IDENTIFICATION</scope>
</reference>
<organism evidence="17 18">
    <name type="scientific">Pogonomyrmex barbatus</name>
    <name type="common">red harvester ant</name>
    <dbReference type="NCBI Taxonomy" id="144034"/>
    <lineage>
        <taxon>Eukaryota</taxon>
        <taxon>Metazoa</taxon>
        <taxon>Ecdysozoa</taxon>
        <taxon>Arthropoda</taxon>
        <taxon>Hexapoda</taxon>
        <taxon>Insecta</taxon>
        <taxon>Pterygota</taxon>
        <taxon>Neoptera</taxon>
        <taxon>Endopterygota</taxon>
        <taxon>Hymenoptera</taxon>
        <taxon>Apocrita</taxon>
        <taxon>Aculeata</taxon>
        <taxon>Formicoidea</taxon>
        <taxon>Formicidae</taxon>
        <taxon>Myrmicinae</taxon>
        <taxon>Pogonomyrmex</taxon>
    </lineage>
</organism>
<accession>A0A6I9WMX7</accession>
<dbReference type="SUPFAM" id="SSF56112">
    <property type="entry name" value="Protein kinase-like (PK-like)"/>
    <property type="match status" value="2"/>
</dbReference>
<dbReference type="InterPro" id="IPR008271">
    <property type="entry name" value="Ser/Thr_kinase_AS"/>
</dbReference>
<evidence type="ECO:0000256" key="14">
    <source>
        <dbReference type="SAM" id="MobiDB-lite"/>
    </source>
</evidence>
<dbReference type="PROSITE" id="PS00107">
    <property type="entry name" value="PROTEIN_KINASE_ATP"/>
    <property type="match status" value="2"/>
</dbReference>
<comment type="catalytic activity">
    <reaction evidence="11">
        <text>L-threonyl-[protein] + ATP = O-phospho-L-threonyl-[protein] + ADP + H(+)</text>
        <dbReference type="Rhea" id="RHEA:46608"/>
        <dbReference type="Rhea" id="RHEA-COMP:11060"/>
        <dbReference type="Rhea" id="RHEA-COMP:11605"/>
        <dbReference type="ChEBI" id="CHEBI:15378"/>
        <dbReference type="ChEBI" id="CHEBI:30013"/>
        <dbReference type="ChEBI" id="CHEBI:30616"/>
        <dbReference type="ChEBI" id="CHEBI:61977"/>
        <dbReference type="ChEBI" id="CHEBI:456216"/>
        <dbReference type="EC" id="2.7.11.1"/>
    </reaction>
</comment>
<keyword evidence="6" id="KW-0808">Transferase</keyword>
<gene>
    <name evidence="18" type="primary">LOC105429561</name>
</gene>
<keyword evidence="8 13" id="KW-0547">Nucleotide-binding</keyword>
<feature type="region of interest" description="Disordered" evidence="14">
    <location>
        <begin position="1007"/>
        <end position="1111"/>
    </location>
</feature>
<feature type="compositionally biased region" description="Low complexity" evidence="14">
    <location>
        <begin position="931"/>
        <end position="949"/>
    </location>
</feature>
<dbReference type="Proteomes" id="UP000504615">
    <property type="component" value="Unplaced"/>
</dbReference>
<keyword evidence="4" id="KW-0723">Serine/threonine-protein kinase</keyword>
<dbReference type="CDD" id="cd05583">
    <property type="entry name" value="STKc_MSK_N"/>
    <property type="match status" value="1"/>
</dbReference>
<evidence type="ECO:0000313" key="17">
    <source>
        <dbReference type="Proteomes" id="UP000504615"/>
    </source>
</evidence>
<evidence type="ECO:0000259" key="15">
    <source>
        <dbReference type="PROSITE" id="PS50011"/>
    </source>
</evidence>
<evidence type="ECO:0000256" key="2">
    <source>
        <dbReference type="ARBA" id="ARBA00009804"/>
    </source>
</evidence>
<keyword evidence="9" id="KW-0418">Kinase</keyword>
<dbReference type="InterPro" id="IPR011009">
    <property type="entry name" value="Kinase-like_dom_sf"/>
</dbReference>
<dbReference type="GeneID" id="105429561"/>
<name>A0A6I9WMX7_9HYME</name>
<dbReference type="FunFam" id="1.10.510.10:FF:000109">
    <property type="entry name" value="Ribosomal protein S6 kinase"/>
    <property type="match status" value="1"/>
</dbReference>
<protein>
    <recommendedName>
        <fullName evidence="3">non-specific serine/threonine protein kinase</fullName>
        <ecNumber evidence="3">2.7.11.1</ecNumber>
    </recommendedName>
</protein>
<feature type="compositionally biased region" description="Low complexity" evidence="14">
    <location>
        <begin position="956"/>
        <end position="971"/>
    </location>
</feature>